<dbReference type="Pfam" id="PF02472">
    <property type="entry name" value="ExbD"/>
    <property type="match status" value="1"/>
</dbReference>
<protein>
    <submittedName>
        <fullName evidence="8">Biopolymer transport protein ExbD/TolR</fullName>
    </submittedName>
</protein>
<dbReference type="PANTHER" id="PTHR30558">
    <property type="entry name" value="EXBD MEMBRANE COMPONENT OF PMF-DRIVEN MACROMOLECULE IMPORT SYSTEM"/>
    <property type="match status" value="1"/>
</dbReference>
<gene>
    <name evidence="8" type="ORF">SpAn4DRAFT_4172</name>
</gene>
<comment type="similarity">
    <text evidence="2 7">Belongs to the ExbD/TolR family.</text>
</comment>
<proteinExistence type="inferred from homology"/>
<dbReference type="GO" id="GO:0022857">
    <property type="term" value="F:transmembrane transporter activity"/>
    <property type="evidence" value="ECO:0007669"/>
    <property type="project" value="InterPro"/>
</dbReference>
<evidence type="ECO:0000313" key="9">
    <source>
        <dbReference type="Proteomes" id="UP000049855"/>
    </source>
</evidence>
<dbReference type="InterPro" id="IPR003400">
    <property type="entry name" value="ExbD"/>
</dbReference>
<dbReference type="PANTHER" id="PTHR30558:SF3">
    <property type="entry name" value="BIOPOLYMER TRANSPORT PROTEIN EXBD-RELATED"/>
    <property type="match status" value="1"/>
</dbReference>
<evidence type="ECO:0000256" key="6">
    <source>
        <dbReference type="ARBA" id="ARBA00023136"/>
    </source>
</evidence>
<evidence type="ECO:0000256" key="1">
    <source>
        <dbReference type="ARBA" id="ARBA00004162"/>
    </source>
</evidence>
<reference evidence="9" key="1">
    <citation type="submission" date="2015-03" db="EMBL/GenBank/DDBJ databases">
        <authorList>
            <person name="Nijsse Bart"/>
        </authorList>
    </citation>
    <scope>NUCLEOTIDE SEQUENCE [LARGE SCALE GENOMIC DNA]</scope>
</reference>
<evidence type="ECO:0000256" key="5">
    <source>
        <dbReference type="ARBA" id="ARBA00022989"/>
    </source>
</evidence>
<keyword evidence="7" id="KW-0813">Transport</keyword>
<sequence>MKIARKPMKKARIEIIPMIDTMFFLLVFFMLATLTMTTQSGLPVNLPQANGVQDETKQIVTLTLTQDGNIFYDKQQINSPAEAVSRLTQQNKRELLPTVIINADRSVEHGRVVELLDAVRQSGVIKVAIAVKPSGDSTVTHM</sequence>
<dbReference type="Proteomes" id="UP000049855">
    <property type="component" value="Unassembled WGS sequence"/>
</dbReference>
<evidence type="ECO:0000256" key="4">
    <source>
        <dbReference type="ARBA" id="ARBA00022692"/>
    </source>
</evidence>
<evidence type="ECO:0000313" key="8">
    <source>
        <dbReference type="EMBL" id="CQR74815.1"/>
    </source>
</evidence>
<keyword evidence="7" id="KW-0653">Protein transport</keyword>
<dbReference type="Gene3D" id="3.30.420.270">
    <property type="match status" value="1"/>
</dbReference>
<keyword evidence="5" id="KW-1133">Transmembrane helix</keyword>
<dbReference type="GO" id="GO:0015031">
    <property type="term" value="P:protein transport"/>
    <property type="evidence" value="ECO:0007669"/>
    <property type="project" value="UniProtKB-KW"/>
</dbReference>
<evidence type="ECO:0000256" key="7">
    <source>
        <dbReference type="RuleBase" id="RU003879"/>
    </source>
</evidence>
<keyword evidence="6" id="KW-0472">Membrane</keyword>
<evidence type="ECO:0000256" key="2">
    <source>
        <dbReference type="ARBA" id="ARBA00005811"/>
    </source>
</evidence>
<keyword evidence="3" id="KW-1003">Cell membrane</keyword>
<dbReference type="AlphaFoldDB" id="A0A0U1L5N4"/>
<evidence type="ECO:0000256" key="3">
    <source>
        <dbReference type="ARBA" id="ARBA00022475"/>
    </source>
</evidence>
<accession>A0A0U1L5N4</accession>
<keyword evidence="4 7" id="KW-0812">Transmembrane</keyword>
<keyword evidence="9" id="KW-1185">Reference proteome</keyword>
<dbReference type="RefSeq" id="WP_021166640.1">
    <property type="nucleotide sequence ID" value="NZ_CTRP01000015.1"/>
</dbReference>
<dbReference type="EMBL" id="CTRP01000015">
    <property type="protein sequence ID" value="CQR74815.1"/>
    <property type="molecule type" value="Genomic_DNA"/>
</dbReference>
<comment type="subcellular location">
    <subcellularLocation>
        <location evidence="1">Cell membrane</location>
        <topology evidence="1">Single-pass membrane protein</topology>
    </subcellularLocation>
    <subcellularLocation>
        <location evidence="7">Cell membrane</location>
        <topology evidence="7">Single-pass type II membrane protein</topology>
    </subcellularLocation>
</comment>
<name>A0A0U1L5N4_9FIRM</name>
<organism evidence="8 9">
    <name type="scientific">Sporomusa ovata</name>
    <dbReference type="NCBI Taxonomy" id="2378"/>
    <lineage>
        <taxon>Bacteria</taxon>
        <taxon>Bacillati</taxon>
        <taxon>Bacillota</taxon>
        <taxon>Negativicutes</taxon>
        <taxon>Selenomonadales</taxon>
        <taxon>Sporomusaceae</taxon>
        <taxon>Sporomusa</taxon>
    </lineage>
</organism>
<dbReference type="GO" id="GO:0005886">
    <property type="term" value="C:plasma membrane"/>
    <property type="evidence" value="ECO:0007669"/>
    <property type="project" value="UniProtKB-SubCell"/>
</dbReference>